<evidence type="ECO:0000259" key="2">
    <source>
        <dbReference type="Pfam" id="PF00144"/>
    </source>
</evidence>
<reference evidence="3" key="2">
    <citation type="submission" date="2023-01" db="EMBL/GenBank/DDBJ databases">
        <title>Draft genome sequence of Litoribrevibacter albus strain NBRC 110071.</title>
        <authorList>
            <person name="Sun Q."/>
            <person name="Mori K."/>
        </authorList>
    </citation>
    <scope>NUCLEOTIDE SEQUENCE</scope>
    <source>
        <strain evidence="3">NBRC 110071</strain>
    </source>
</reference>
<reference evidence="3" key="1">
    <citation type="journal article" date="2014" name="Int. J. Syst. Evol. Microbiol.">
        <title>Complete genome sequence of Corynebacterium casei LMG S-19264T (=DSM 44701T), isolated from a smear-ripened cheese.</title>
        <authorList>
            <consortium name="US DOE Joint Genome Institute (JGI-PGF)"/>
            <person name="Walter F."/>
            <person name="Albersmeier A."/>
            <person name="Kalinowski J."/>
            <person name="Ruckert C."/>
        </authorList>
    </citation>
    <scope>NUCLEOTIDE SEQUENCE</scope>
    <source>
        <strain evidence="3">NBRC 110071</strain>
    </source>
</reference>
<evidence type="ECO:0000313" key="3">
    <source>
        <dbReference type="EMBL" id="GLQ30731.1"/>
    </source>
</evidence>
<dbReference type="SUPFAM" id="SSF56601">
    <property type="entry name" value="beta-lactamase/transpeptidase-like"/>
    <property type="match status" value="1"/>
</dbReference>
<dbReference type="RefSeq" id="WP_284380006.1">
    <property type="nucleotide sequence ID" value="NZ_BSNM01000009.1"/>
</dbReference>
<evidence type="ECO:0000313" key="4">
    <source>
        <dbReference type="Proteomes" id="UP001161389"/>
    </source>
</evidence>
<keyword evidence="1" id="KW-0812">Transmembrane</keyword>
<dbReference type="PANTHER" id="PTHR43283:SF14">
    <property type="entry name" value="BLL8153 PROTEIN"/>
    <property type="match status" value="1"/>
</dbReference>
<dbReference type="InterPro" id="IPR001466">
    <property type="entry name" value="Beta-lactam-related"/>
</dbReference>
<comment type="caution">
    <text evidence="3">The sequence shown here is derived from an EMBL/GenBank/DDBJ whole genome shotgun (WGS) entry which is preliminary data.</text>
</comment>
<keyword evidence="4" id="KW-1185">Reference proteome</keyword>
<sequence length="424" mass="47718">MAKTIRFVGSVIAVLAAIALILILFNWAKVVQLYHVITLFDEEVIVENFIHMDQLFDAKEIKGELEPVTFPKQLKPLPDSYRYNGEEKSLEDFLARSQTTALLVMQGDEITHESYRLGTKAEDKRISWSVAKSFLSALFGIAVEQGHIQSLEQAVTEYVPELKGSGYEGVSIKDVLQMSSGVRFNEDYQDFNSDINRFGRLMALGGSFDEFAASLENERQPGTYMHYVSMDTHVLGMVLRSATGESIEDYFNKNLWTPLRPEASTHFIVDSTGQPMVLGGLNMRTRDFAKLGKLYLDDGKWMGQQLVPYEWVRASVTPDAPHLVPGKRDTADLVLGYGYQWWLPVNADQEFMAIGVYDQFIYVNQKANVVIVKNSANTHFMDNHFESALETVEAFRAIAESLAEKDIGETVSVSENTDSEVSEI</sequence>
<dbReference type="PANTHER" id="PTHR43283">
    <property type="entry name" value="BETA-LACTAMASE-RELATED"/>
    <property type="match status" value="1"/>
</dbReference>
<dbReference type="Gene3D" id="3.40.710.10">
    <property type="entry name" value="DD-peptidase/beta-lactamase superfamily"/>
    <property type="match status" value="1"/>
</dbReference>
<dbReference type="EMBL" id="BSNM01000009">
    <property type="protein sequence ID" value="GLQ30731.1"/>
    <property type="molecule type" value="Genomic_DNA"/>
</dbReference>
<feature type="transmembrane region" description="Helical" evidence="1">
    <location>
        <begin position="7"/>
        <end position="28"/>
    </location>
</feature>
<dbReference type="AlphaFoldDB" id="A0AA37W7Q7"/>
<name>A0AA37W7Q7_9GAMM</name>
<keyword evidence="1" id="KW-0472">Membrane</keyword>
<organism evidence="3 4">
    <name type="scientific">Litoribrevibacter albus</name>
    <dbReference type="NCBI Taxonomy" id="1473156"/>
    <lineage>
        <taxon>Bacteria</taxon>
        <taxon>Pseudomonadati</taxon>
        <taxon>Pseudomonadota</taxon>
        <taxon>Gammaproteobacteria</taxon>
        <taxon>Oceanospirillales</taxon>
        <taxon>Oceanospirillaceae</taxon>
        <taxon>Litoribrevibacter</taxon>
    </lineage>
</organism>
<keyword evidence="1" id="KW-1133">Transmembrane helix</keyword>
<dbReference type="Proteomes" id="UP001161389">
    <property type="component" value="Unassembled WGS sequence"/>
</dbReference>
<proteinExistence type="predicted"/>
<gene>
    <name evidence="3" type="ORF">GCM10007876_12100</name>
</gene>
<evidence type="ECO:0000256" key="1">
    <source>
        <dbReference type="SAM" id="Phobius"/>
    </source>
</evidence>
<feature type="domain" description="Beta-lactamase-related" evidence="2">
    <location>
        <begin position="128"/>
        <end position="379"/>
    </location>
</feature>
<accession>A0AA37W7Q7</accession>
<dbReference type="InterPro" id="IPR012338">
    <property type="entry name" value="Beta-lactam/transpept-like"/>
</dbReference>
<dbReference type="Pfam" id="PF00144">
    <property type="entry name" value="Beta-lactamase"/>
    <property type="match status" value="1"/>
</dbReference>
<dbReference type="InterPro" id="IPR050789">
    <property type="entry name" value="Diverse_Enzym_Activities"/>
</dbReference>
<protein>
    <recommendedName>
        <fullName evidence="2">Beta-lactamase-related domain-containing protein</fullName>
    </recommendedName>
</protein>